<comment type="caution">
    <text evidence="2">The sequence shown here is derived from an EMBL/GenBank/DDBJ whole genome shotgun (WGS) entry which is preliminary data.</text>
</comment>
<evidence type="ECO:0000313" key="3">
    <source>
        <dbReference type="Proteomes" id="UP001597508"/>
    </source>
</evidence>
<keyword evidence="1" id="KW-0732">Signal</keyword>
<organism evidence="2 3">
    <name type="scientific">Pseudotenacibaculum haliotis</name>
    <dbReference type="NCBI Taxonomy" id="1862138"/>
    <lineage>
        <taxon>Bacteria</taxon>
        <taxon>Pseudomonadati</taxon>
        <taxon>Bacteroidota</taxon>
        <taxon>Flavobacteriia</taxon>
        <taxon>Flavobacteriales</taxon>
        <taxon>Flavobacteriaceae</taxon>
        <taxon>Pseudotenacibaculum</taxon>
    </lineage>
</organism>
<evidence type="ECO:0000313" key="2">
    <source>
        <dbReference type="EMBL" id="MFD2568358.1"/>
    </source>
</evidence>
<evidence type="ECO:0008006" key="4">
    <source>
        <dbReference type="Google" id="ProtNLM"/>
    </source>
</evidence>
<sequence length="129" mass="14428">MRKVILIAAILLGVHSGIQAQEVSEKTLIGKWKLEFIDAQGQKVETSLAFGTDQVYQVYKAKGEFVSLFGDETDKGNWKFSDDKKTIVISVEGSPDTLFKLVSFKGKTMSLEFTDEGETLVLNYKKVEK</sequence>
<proteinExistence type="predicted"/>
<protein>
    <recommendedName>
        <fullName evidence="4">Lipocalin-like domain-containing protein</fullName>
    </recommendedName>
</protein>
<name>A0ABW5LU56_9FLAO</name>
<reference evidence="3" key="1">
    <citation type="journal article" date="2019" name="Int. J. Syst. Evol. Microbiol.">
        <title>The Global Catalogue of Microorganisms (GCM) 10K type strain sequencing project: providing services to taxonomists for standard genome sequencing and annotation.</title>
        <authorList>
            <consortium name="The Broad Institute Genomics Platform"/>
            <consortium name="The Broad Institute Genome Sequencing Center for Infectious Disease"/>
            <person name="Wu L."/>
            <person name="Ma J."/>
        </authorList>
    </citation>
    <scope>NUCLEOTIDE SEQUENCE [LARGE SCALE GENOMIC DNA]</scope>
    <source>
        <strain evidence="3">KCTC 52127</strain>
    </source>
</reference>
<gene>
    <name evidence="2" type="ORF">ACFSRZ_13350</name>
</gene>
<dbReference type="RefSeq" id="WP_379667066.1">
    <property type="nucleotide sequence ID" value="NZ_JBHULH010000009.1"/>
</dbReference>
<accession>A0ABW5LU56</accession>
<keyword evidence="3" id="KW-1185">Reference proteome</keyword>
<dbReference type="EMBL" id="JBHULH010000009">
    <property type="protein sequence ID" value="MFD2568358.1"/>
    <property type="molecule type" value="Genomic_DNA"/>
</dbReference>
<evidence type="ECO:0000256" key="1">
    <source>
        <dbReference type="SAM" id="SignalP"/>
    </source>
</evidence>
<feature type="signal peptide" evidence="1">
    <location>
        <begin position="1"/>
        <end position="20"/>
    </location>
</feature>
<feature type="chain" id="PRO_5045655207" description="Lipocalin-like domain-containing protein" evidence="1">
    <location>
        <begin position="21"/>
        <end position="129"/>
    </location>
</feature>
<dbReference type="Proteomes" id="UP001597508">
    <property type="component" value="Unassembled WGS sequence"/>
</dbReference>